<evidence type="ECO:0000313" key="2">
    <source>
        <dbReference type="EMBL" id="GAA0565935.1"/>
    </source>
</evidence>
<dbReference type="PANTHER" id="PTHR45890">
    <property type="entry name" value="AARF DOMAIN CONTAINING KINASE 2 (PREDICTED)"/>
    <property type="match status" value="1"/>
</dbReference>
<comment type="caution">
    <text evidence="3">The sequence shown here is derived from an EMBL/GenBank/DDBJ whole genome shotgun (WGS) entry which is preliminary data.</text>
</comment>
<proteinExistence type="predicted"/>
<evidence type="ECO:0000313" key="3">
    <source>
        <dbReference type="EMBL" id="MBB4774783.1"/>
    </source>
</evidence>
<gene>
    <name evidence="3" type="ORF">F4557_003201</name>
    <name evidence="2" type="ORF">GCM10009546_30290</name>
</gene>
<dbReference type="Proteomes" id="UP000549343">
    <property type="component" value="Unassembled WGS sequence"/>
</dbReference>
<dbReference type="RefSeq" id="WP_184883659.1">
    <property type="nucleotide sequence ID" value="NZ_BAAAHD010000025.1"/>
</dbReference>
<dbReference type="InterPro" id="IPR004147">
    <property type="entry name" value="ABC1_dom"/>
</dbReference>
<reference evidence="2" key="1">
    <citation type="journal article" date="2014" name="Int. J. Syst. Evol. Microbiol.">
        <title>Complete genome of a new Firmicutes species belonging to the dominant human colonic microbiota ('Ruminococcus bicirculans') reveals two chromosomes and a selective capacity to utilize plant glucans.</title>
        <authorList>
            <consortium name="NISC Comparative Sequencing Program"/>
            <person name="Wegmann U."/>
            <person name="Louis P."/>
            <person name="Goesmann A."/>
            <person name="Henrissat B."/>
            <person name="Duncan S.H."/>
            <person name="Flint H.J."/>
        </authorList>
    </citation>
    <scope>NUCLEOTIDE SEQUENCE</scope>
    <source>
        <strain evidence="2">JCM 10667</strain>
    </source>
</reference>
<keyword evidence="3" id="KW-0830">Ubiquinone</keyword>
<protein>
    <submittedName>
        <fullName evidence="3">Ubiquinone biosynthesis protein</fullName>
    </submittedName>
</protein>
<evidence type="ECO:0000313" key="5">
    <source>
        <dbReference type="Proteomes" id="UP001501427"/>
    </source>
</evidence>
<dbReference type="InterPro" id="IPR011009">
    <property type="entry name" value="Kinase-like_dom_sf"/>
</dbReference>
<reference evidence="3 4" key="3">
    <citation type="submission" date="2020-08" db="EMBL/GenBank/DDBJ databases">
        <title>Sequencing the genomes of 1000 actinobacteria strains.</title>
        <authorList>
            <person name="Klenk H.-P."/>
        </authorList>
    </citation>
    <scope>NUCLEOTIDE SEQUENCE [LARGE SCALE GENOMIC DNA]</scope>
    <source>
        <strain evidence="3 4">DSM 44772</strain>
    </source>
</reference>
<keyword evidence="5" id="KW-1185">Reference proteome</keyword>
<feature type="domain" description="ABC1 atypical kinase-like" evidence="1">
    <location>
        <begin position="83"/>
        <end position="323"/>
    </location>
</feature>
<dbReference type="EMBL" id="JACHMV010000001">
    <property type="protein sequence ID" value="MBB4774783.1"/>
    <property type="molecule type" value="Genomic_DNA"/>
</dbReference>
<dbReference type="SUPFAM" id="SSF56112">
    <property type="entry name" value="Protein kinase-like (PK-like)"/>
    <property type="match status" value="1"/>
</dbReference>
<name>A0A7W7IDM0_9ACTN</name>
<dbReference type="Proteomes" id="UP001501427">
    <property type="component" value="Unassembled WGS sequence"/>
</dbReference>
<dbReference type="PANTHER" id="PTHR45890:SF1">
    <property type="entry name" value="AARF DOMAIN CONTAINING KINASE 2"/>
    <property type="match status" value="1"/>
</dbReference>
<dbReference type="Pfam" id="PF03109">
    <property type="entry name" value="ABC1"/>
    <property type="match status" value="1"/>
</dbReference>
<dbReference type="EMBL" id="BAAAHD010000025">
    <property type="protein sequence ID" value="GAA0565935.1"/>
    <property type="molecule type" value="Genomic_DNA"/>
</dbReference>
<dbReference type="InterPro" id="IPR052402">
    <property type="entry name" value="ADCK_kinase"/>
</dbReference>
<reference evidence="2" key="4">
    <citation type="submission" date="2023-12" db="EMBL/GenBank/DDBJ databases">
        <authorList>
            <person name="Sun Q."/>
            <person name="Inoue M."/>
        </authorList>
    </citation>
    <scope>NUCLEOTIDE SEQUENCE</scope>
    <source>
        <strain evidence="2">JCM 10667</strain>
    </source>
</reference>
<dbReference type="CDD" id="cd05121">
    <property type="entry name" value="ABC1_ADCK3-like"/>
    <property type="match status" value="1"/>
</dbReference>
<dbReference type="AlphaFoldDB" id="A0A7W7IDM0"/>
<evidence type="ECO:0000313" key="4">
    <source>
        <dbReference type="Proteomes" id="UP000549343"/>
    </source>
</evidence>
<accession>A0A7W7IDM0</accession>
<sequence length="433" mass="46683">MNGRSTYLRIGRRLARICGLCLLAGGRMAVIVLTARRSARARRLTAELVRLIERLGGAFIKAGQIMATRVDLVGPTVAGGLNRLHDEVAPMTAAAAAGTVRRALGPLPGEIADALARPPVASGSIASVYRVRLTGRTVALKVRRPGVEEAIGADLAIMGVLARAVTRVPAFRRVPVAEITEQIGRCLVGQLDFAAEADSLRRMKELLAQMPEVRVPAVVPELCGDGVIAMEFVDGLAHASIERLPARVREEEVAVLVRAVYHLLFSGGFVHVDLHQGNTYFRPDGTVVLLDAGFTYTLGAEAARSFTGFFGGMIEGDGEGCADILHATVRGATSAAAIDEFRTAVADLVKRNTGARVRDFNLSVFCVELFDIQRRCGLFAEPEFIFPMLCLLSLEGLVKEHHPTMDFQIEAAPYVMESLLAEPPDEQRRIALP</sequence>
<organism evidence="3 4">
    <name type="scientific">Actinomadura livida</name>
    <dbReference type="NCBI Taxonomy" id="79909"/>
    <lineage>
        <taxon>Bacteria</taxon>
        <taxon>Bacillati</taxon>
        <taxon>Actinomycetota</taxon>
        <taxon>Actinomycetes</taxon>
        <taxon>Streptosporangiales</taxon>
        <taxon>Thermomonosporaceae</taxon>
        <taxon>Actinomadura</taxon>
    </lineage>
</organism>
<reference evidence="5" key="2">
    <citation type="journal article" date="2019" name="Int. J. Syst. Evol. Microbiol.">
        <title>The Global Catalogue of Microorganisms (GCM) 10K type strain sequencing project: providing services to taxonomists for standard genome sequencing and annotation.</title>
        <authorList>
            <consortium name="The Broad Institute Genomics Platform"/>
            <consortium name="The Broad Institute Genome Sequencing Center for Infectious Disease"/>
            <person name="Wu L."/>
            <person name="Ma J."/>
        </authorList>
    </citation>
    <scope>NUCLEOTIDE SEQUENCE [LARGE SCALE GENOMIC DNA]</scope>
    <source>
        <strain evidence="5">JCM 10667</strain>
    </source>
</reference>
<evidence type="ECO:0000259" key="1">
    <source>
        <dbReference type="Pfam" id="PF03109"/>
    </source>
</evidence>